<dbReference type="InterPro" id="IPR037470">
    <property type="entry name" value="IVY1"/>
</dbReference>
<evidence type="ECO:0000313" key="3">
    <source>
        <dbReference type="EMBL" id="KAL3232271.1"/>
    </source>
</evidence>
<dbReference type="Proteomes" id="UP001623330">
    <property type="component" value="Unassembled WGS sequence"/>
</dbReference>
<dbReference type="PANTHER" id="PTHR38407">
    <property type="entry name" value="PROTEIN IVY1"/>
    <property type="match status" value="1"/>
</dbReference>
<comment type="caution">
    <text evidence="3">The sequence shown here is derived from an EMBL/GenBank/DDBJ whole genome shotgun (WGS) entry which is preliminary data.</text>
</comment>
<name>A0ABR4NU66_9SACH</name>
<reference evidence="3 4" key="1">
    <citation type="submission" date="2024-05" db="EMBL/GenBank/DDBJ databases">
        <title>Long read based assembly of the Candida bracarensis genome reveals expanded adhesin content.</title>
        <authorList>
            <person name="Marcet-Houben M."/>
            <person name="Ksiezopolska E."/>
            <person name="Gabaldon T."/>
        </authorList>
    </citation>
    <scope>NUCLEOTIDE SEQUENCE [LARGE SCALE GENOMIC DNA]</scope>
    <source>
        <strain evidence="3 4">CBM6</strain>
    </source>
</reference>
<organism evidence="3 4">
    <name type="scientific">Nakaseomyces bracarensis</name>
    <dbReference type="NCBI Taxonomy" id="273131"/>
    <lineage>
        <taxon>Eukaryota</taxon>
        <taxon>Fungi</taxon>
        <taxon>Dikarya</taxon>
        <taxon>Ascomycota</taxon>
        <taxon>Saccharomycotina</taxon>
        <taxon>Saccharomycetes</taxon>
        <taxon>Saccharomycetales</taxon>
        <taxon>Saccharomycetaceae</taxon>
        <taxon>Nakaseomyces</taxon>
    </lineage>
</organism>
<dbReference type="Gene3D" id="1.20.1270.60">
    <property type="entry name" value="Arfaptin homology (AH) domain/BAR domain"/>
    <property type="match status" value="1"/>
</dbReference>
<sequence length="442" mass="49450">MGERTFHSPGRYAAHLSEFYPIVDGRSNDEVNIRDNLALPLPVEQEAGLDTNSNTNVSTSMNMNTKLKPRLGLQTTQEHSRRASSVTSGMSSMSEFQSLVTKRDVKMTTEAMRELHRSSQQFSDAMNRVACEANNMAQSLEKIARLKGCSDDIAQNLLSAGGLFYLVANHQMIMSNYLDDYLGDDLLRDIDDFNVKSKTLENEFKVKSKAESMKLKLQEKHNRQLAKRKIRNLLSYRESLMNLQHTLDELETLKHDYYAESYELVEDSCGKVLNKVASVSRAQLEISENVARKGWAGGGLDDLLAVGDDPFTSKETKDEDDADGNNNLPGSLEFRRDSLPSSTEFNKSREEVLSNLSRKLNASPLREQTNLEGAAEIARSKDKEDDGVIDQSSVKEDDTMGDEDLAENSFSLPPTRKEDPDEARSSEDILTGLGNLNVEEQD</sequence>
<evidence type="ECO:0000256" key="1">
    <source>
        <dbReference type="SAM" id="Coils"/>
    </source>
</evidence>
<evidence type="ECO:0000256" key="2">
    <source>
        <dbReference type="SAM" id="MobiDB-lite"/>
    </source>
</evidence>
<evidence type="ECO:0000313" key="4">
    <source>
        <dbReference type="Proteomes" id="UP001623330"/>
    </source>
</evidence>
<feature type="region of interest" description="Disordered" evidence="2">
    <location>
        <begin position="364"/>
        <end position="442"/>
    </location>
</feature>
<keyword evidence="4" id="KW-1185">Reference proteome</keyword>
<accession>A0ABR4NU66</accession>
<feature type="coiled-coil region" evidence="1">
    <location>
        <begin position="233"/>
        <end position="260"/>
    </location>
</feature>
<dbReference type="InterPro" id="IPR027267">
    <property type="entry name" value="AH/BAR_dom_sf"/>
</dbReference>
<keyword evidence="1" id="KW-0175">Coiled coil</keyword>
<proteinExistence type="predicted"/>
<protein>
    <submittedName>
        <fullName evidence="3">Protein IVY1</fullName>
    </submittedName>
</protein>
<feature type="compositionally biased region" description="Basic and acidic residues" evidence="2">
    <location>
        <begin position="415"/>
        <end position="427"/>
    </location>
</feature>
<dbReference type="PANTHER" id="PTHR38407:SF1">
    <property type="entry name" value="PROTEIN IVY1"/>
    <property type="match status" value="1"/>
</dbReference>
<feature type="region of interest" description="Disordered" evidence="2">
    <location>
        <begin position="306"/>
        <end position="350"/>
    </location>
</feature>
<gene>
    <name evidence="3" type="ORF">RNJ44_04187</name>
</gene>
<dbReference type="EMBL" id="JBEVYD010000005">
    <property type="protein sequence ID" value="KAL3232271.1"/>
    <property type="molecule type" value="Genomic_DNA"/>
</dbReference>